<feature type="transmembrane region" description="Helical" evidence="10">
    <location>
        <begin position="83"/>
        <end position="103"/>
    </location>
</feature>
<feature type="transmembrane region" description="Helical" evidence="10">
    <location>
        <begin position="318"/>
        <end position="334"/>
    </location>
</feature>
<evidence type="ECO:0000256" key="9">
    <source>
        <dbReference type="ARBA" id="ARBA00023136"/>
    </source>
</evidence>
<dbReference type="GO" id="GO:0006487">
    <property type="term" value="P:protein N-linked glycosylation"/>
    <property type="evidence" value="ECO:0007669"/>
    <property type="project" value="TreeGrafter"/>
</dbReference>
<keyword evidence="5 12" id="KW-0808">Transferase</keyword>
<evidence type="ECO:0000256" key="5">
    <source>
        <dbReference type="ARBA" id="ARBA00022679"/>
    </source>
</evidence>
<dbReference type="UniPathway" id="UPA00378"/>
<organism evidence="12">
    <name type="scientific">Culex pipiens</name>
    <name type="common">House mosquito</name>
    <dbReference type="NCBI Taxonomy" id="7175"/>
    <lineage>
        <taxon>Eukaryota</taxon>
        <taxon>Metazoa</taxon>
        <taxon>Ecdysozoa</taxon>
        <taxon>Arthropoda</taxon>
        <taxon>Hexapoda</taxon>
        <taxon>Insecta</taxon>
        <taxon>Pterygota</taxon>
        <taxon>Neoptera</taxon>
        <taxon>Endopterygota</taxon>
        <taxon>Diptera</taxon>
        <taxon>Nematocera</taxon>
        <taxon>Culicoidea</taxon>
        <taxon>Culicidae</taxon>
        <taxon>Culicinae</taxon>
        <taxon>Culicini</taxon>
        <taxon>Culex</taxon>
        <taxon>Culex</taxon>
    </lineage>
</organism>
<feature type="transmembrane region" description="Helical" evidence="10">
    <location>
        <begin position="355"/>
        <end position="379"/>
    </location>
</feature>
<comment type="similarity">
    <text evidence="3 10">Belongs to the glycosyltransferase 22 family.</text>
</comment>
<dbReference type="EMBL" id="HBUE01033739">
    <property type="protein sequence ID" value="CAG6457939.1"/>
    <property type="molecule type" value="Transcribed_RNA"/>
</dbReference>
<evidence type="ECO:0000256" key="8">
    <source>
        <dbReference type="ARBA" id="ARBA00022989"/>
    </source>
</evidence>
<evidence type="ECO:0000256" key="3">
    <source>
        <dbReference type="ARBA" id="ARBA00007063"/>
    </source>
</evidence>
<keyword evidence="11" id="KW-0732">Signal</keyword>
<dbReference type="GO" id="GO:0000026">
    <property type="term" value="F:alpha-1,2-mannosyltransferase activity"/>
    <property type="evidence" value="ECO:0007669"/>
    <property type="project" value="TreeGrafter"/>
</dbReference>
<evidence type="ECO:0000256" key="7">
    <source>
        <dbReference type="ARBA" id="ARBA00022824"/>
    </source>
</evidence>
<dbReference type="GO" id="GO:0005789">
    <property type="term" value="C:endoplasmic reticulum membrane"/>
    <property type="evidence" value="ECO:0007669"/>
    <property type="project" value="UniProtKB-SubCell"/>
</dbReference>
<evidence type="ECO:0000256" key="10">
    <source>
        <dbReference type="RuleBase" id="RU363075"/>
    </source>
</evidence>
<comment type="pathway">
    <text evidence="2">Protein modification; protein glycosylation.</text>
</comment>
<keyword evidence="4 10" id="KW-0328">Glycosyltransferase</keyword>
<feature type="transmembrane region" description="Helical" evidence="10">
    <location>
        <begin position="294"/>
        <end position="312"/>
    </location>
</feature>
<dbReference type="PANTHER" id="PTHR22760:SF2">
    <property type="entry name" value="ALPHA-1,2-MANNOSYLTRANSFERASE ALG9"/>
    <property type="match status" value="1"/>
</dbReference>
<dbReference type="PANTHER" id="PTHR22760">
    <property type="entry name" value="GLYCOSYLTRANSFERASE"/>
    <property type="match status" value="1"/>
</dbReference>
<dbReference type="Pfam" id="PF03901">
    <property type="entry name" value="Glyco_transf_22"/>
    <property type="match status" value="1"/>
</dbReference>
<sequence length="536" mass="62995">MVSGCIFWSFFLTRLLSAFFVHITDCDETYNYWEPVHYLLYGKGFQTWEYSPHFGLRSYLYLLLHAVPAWIIKEITGFNATSLFYCIRVMLAAVCAVAETAMYRSIEIWYEARVARMWLIFQLFSPGMFISSAAFLPSSFSMYFTMIFFSTWLCKKFKMATLSVAVSSLLGWPFAALISLPFLYSTIIRDRLLKIFLKWSFLSGIFVGIPLIAVDSYFYGKWTIAPVNIVLYNVFTMHGPNIFGIEPPSFYFFNLLLNFNVVWSLVICYPLVLLVCIIQSNFQRKMRKTTMDSYFWKMLPAYIWMLVFFIQPHKEERFLFPIYPLLTLCAVLCIENIKRIWNCIFNGERDIFQKILLNGTIVIFLLLSLSRIFALYIHYQAPMKISMVLGEAVSEKNVCIAKEWHRIPGNFFMPKNHHLRFVRSSFNGILPAYFDETKKGTALVHNYFNDMNLPSDYMLFNLTECDFLIDSDFGEKYRIHDIEQNYSKDKSTWEIIKSMPFLDSKVSSSFFRAFYVPLISTKYTKFGNFNLLKRKK</sequence>
<keyword evidence="6 10" id="KW-0812">Transmembrane</keyword>
<proteinExistence type="inferred from homology"/>
<dbReference type="EMBL" id="HBUE01298314">
    <property type="protein sequence ID" value="CAG6577521.1"/>
    <property type="molecule type" value="Transcribed_RNA"/>
</dbReference>
<dbReference type="EMBL" id="HBUE01192381">
    <property type="protein sequence ID" value="CAG6525814.1"/>
    <property type="molecule type" value="Transcribed_RNA"/>
</dbReference>
<evidence type="ECO:0000256" key="1">
    <source>
        <dbReference type="ARBA" id="ARBA00004477"/>
    </source>
</evidence>
<feature type="transmembrane region" description="Helical" evidence="10">
    <location>
        <begin position="123"/>
        <end position="149"/>
    </location>
</feature>
<evidence type="ECO:0000256" key="6">
    <source>
        <dbReference type="ARBA" id="ARBA00022692"/>
    </source>
</evidence>
<feature type="transmembrane region" description="Helical" evidence="10">
    <location>
        <begin position="161"/>
        <end position="184"/>
    </location>
</feature>
<dbReference type="InterPro" id="IPR005599">
    <property type="entry name" value="GPI_mannosylTrfase"/>
</dbReference>
<dbReference type="AlphaFoldDB" id="A0A8D8ALD2"/>
<keyword evidence="9 10" id="KW-0472">Membrane</keyword>
<keyword evidence="7 10" id="KW-0256">Endoplasmic reticulum</keyword>
<comment type="subcellular location">
    <subcellularLocation>
        <location evidence="1 10">Endoplasmic reticulum membrane</location>
        <topology evidence="1 10">Multi-pass membrane protein</topology>
    </subcellularLocation>
</comment>
<name>A0A8D8ALD2_CULPI</name>
<feature type="chain" id="PRO_5033960398" description="Mannosyltransferase" evidence="11">
    <location>
        <begin position="27"/>
        <end position="536"/>
    </location>
</feature>
<evidence type="ECO:0000256" key="2">
    <source>
        <dbReference type="ARBA" id="ARBA00004922"/>
    </source>
</evidence>
<accession>A0A8D8ALD2</accession>
<feature type="signal peptide" evidence="11">
    <location>
        <begin position="1"/>
        <end position="26"/>
    </location>
</feature>
<evidence type="ECO:0000256" key="4">
    <source>
        <dbReference type="ARBA" id="ARBA00022676"/>
    </source>
</evidence>
<dbReference type="EC" id="2.4.1.-" evidence="10"/>
<protein>
    <recommendedName>
        <fullName evidence="10">Mannosyltransferase</fullName>
        <ecNumber evidence="10">2.4.1.-</ecNumber>
    </recommendedName>
</protein>
<evidence type="ECO:0000313" key="12">
    <source>
        <dbReference type="EMBL" id="CAG6457939.1"/>
    </source>
</evidence>
<feature type="transmembrane region" description="Helical" evidence="10">
    <location>
        <begin position="263"/>
        <end position="282"/>
    </location>
</feature>
<evidence type="ECO:0000256" key="11">
    <source>
        <dbReference type="SAM" id="SignalP"/>
    </source>
</evidence>
<feature type="transmembrane region" description="Helical" evidence="10">
    <location>
        <begin position="196"/>
        <end position="218"/>
    </location>
</feature>
<reference evidence="12" key="1">
    <citation type="submission" date="2021-05" db="EMBL/GenBank/DDBJ databases">
        <authorList>
            <person name="Alioto T."/>
            <person name="Alioto T."/>
            <person name="Gomez Garrido J."/>
        </authorList>
    </citation>
    <scope>NUCLEOTIDE SEQUENCE</scope>
</reference>
<keyword evidence="8 10" id="KW-1133">Transmembrane helix</keyword>